<evidence type="ECO:0000259" key="7">
    <source>
        <dbReference type="Pfam" id="PF01490"/>
    </source>
</evidence>
<evidence type="ECO:0000256" key="5">
    <source>
        <dbReference type="ARBA" id="ARBA00023136"/>
    </source>
</evidence>
<feature type="region of interest" description="Disordered" evidence="6">
    <location>
        <begin position="1"/>
        <end position="35"/>
    </location>
</feature>
<comment type="subcellular location">
    <subcellularLocation>
        <location evidence="1">Membrane</location>
    </subcellularLocation>
</comment>
<gene>
    <name evidence="8" type="ORF">OsJ_15803</name>
</gene>
<reference evidence="8" key="2">
    <citation type="submission" date="2008-12" db="EMBL/GenBank/DDBJ databases">
        <title>Improved gene annotation of the rice (Oryza sativa) genomes.</title>
        <authorList>
            <person name="Wang J."/>
            <person name="Li R."/>
            <person name="Fan W."/>
            <person name="Huang Q."/>
            <person name="Zhang J."/>
            <person name="Zhou Y."/>
            <person name="Hu Y."/>
            <person name="Zi S."/>
            <person name="Li J."/>
            <person name="Ni P."/>
            <person name="Zheng H."/>
            <person name="Zhang Y."/>
            <person name="Zhao M."/>
            <person name="Hao Q."/>
            <person name="McDermott J."/>
            <person name="Samudrala R."/>
            <person name="Kristiansen K."/>
            <person name="Wong G.K.-S."/>
        </authorList>
    </citation>
    <scope>NUCLEOTIDE SEQUENCE</scope>
</reference>
<protein>
    <recommendedName>
        <fullName evidence="7">Amino acid transporter transmembrane domain-containing protein</fullName>
    </recommendedName>
</protein>
<feature type="domain" description="Amino acid transporter transmembrane" evidence="7">
    <location>
        <begin position="35"/>
        <end position="71"/>
    </location>
</feature>
<evidence type="ECO:0000256" key="4">
    <source>
        <dbReference type="ARBA" id="ARBA00022989"/>
    </source>
</evidence>
<keyword evidence="2" id="KW-0812">Transmembrane</keyword>
<proteinExistence type="predicted"/>
<dbReference type="GO" id="GO:0016020">
    <property type="term" value="C:membrane"/>
    <property type="evidence" value="ECO:0007669"/>
    <property type="project" value="UniProtKB-SubCell"/>
</dbReference>
<dbReference type="GO" id="GO:0006865">
    <property type="term" value="P:amino acid transport"/>
    <property type="evidence" value="ECO:0007669"/>
    <property type="project" value="UniProtKB-KW"/>
</dbReference>
<evidence type="ECO:0000256" key="2">
    <source>
        <dbReference type="ARBA" id="ARBA00022692"/>
    </source>
</evidence>
<sequence length="82" mass="8304">MGLHKEASSSSSRLDAAPLLPHHGHGGGGAGHHLSSQPKTFANVFIAVVGSGVLGLPYTFSRTGWVAGSVSSSPWPRSPSTA</sequence>
<dbReference type="Proteomes" id="UP000007752">
    <property type="component" value="Chromosome 4"/>
</dbReference>
<evidence type="ECO:0000256" key="1">
    <source>
        <dbReference type="ARBA" id="ARBA00004370"/>
    </source>
</evidence>
<dbReference type="Pfam" id="PF01490">
    <property type="entry name" value="Aa_trans"/>
    <property type="match status" value="1"/>
</dbReference>
<dbReference type="EMBL" id="CM000141">
    <property type="protein sequence ID" value="EEE61511.1"/>
    <property type="molecule type" value="Genomic_DNA"/>
</dbReference>
<dbReference type="InterPro" id="IPR013057">
    <property type="entry name" value="AA_transpt_TM"/>
</dbReference>
<keyword evidence="3" id="KW-0029">Amino-acid transport</keyword>
<evidence type="ECO:0000256" key="6">
    <source>
        <dbReference type="SAM" id="MobiDB-lite"/>
    </source>
</evidence>
<keyword evidence="4" id="KW-1133">Transmembrane helix</keyword>
<keyword evidence="5" id="KW-0472">Membrane</keyword>
<keyword evidence="3" id="KW-0813">Transport</keyword>
<name>B9FC06_ORYSJ</name>
<dbReference type="AlphaFoldDB" id="B9FC06"/>
<reference evidence="8" key="1">
    <citation type="journal article" date="2005" name="PLoS Biol.">
        <title>The genomes of Oryza sativa: a history of duplications.</title>
        <authorList>
            <person name="Yu J."/>
            <person name="Wang J."/>
            <person name="Lin W."/>
            <person name="Li S."/>
            <person name="Li H."/>
            <person name="Zhou J."/>
            <person name="Ni P."/>
            <person name="Dong W."/>
            <person name="Hu S."/>
            <person name="Zeng C."/>
            <person name="Zhang J."/>
            <person name="Zhang Y."/>
            <person name="Li R."/>
            <person name="Xu Z."/>
            <person name="Li S."/>
            <person name="Li X."/>
            <person name="Zheng H."/>
            <person name="Cong L."/>
            <person name="Lin L."/>
            <person name="Yin J."/>
            <person name="Geng J."/>
            <person name="Li G."/>
            <person name="Shi J."/>
            <person name="Liu J."/>
            <person name="Lv H."/>
            <person name="Li J."/>
            <person name="Wang J."/>
            <person name="Deng Y."/>
            <person name="Ran L."/>
            <person name="Shi X."/>
            <person name="Wang X."/>
            <person name="Wu Q."/>
            <person name="Li C."/>
            <person name="Ren X."/>
            <person name="Wang J."/>
            <person name="Wang X."/>
            <person name="Li D."/>
            <person name="Liu D."/>
            <person name="Zhang X."/>
            <person name="Ji Z."/>
            <person name="Zhao W."/>
            <person name="Sun Y."/>
            <person name="Zhang Z."/>
            <person name="Bao J."/>
            <person name="Han Y."/>
            <person name="Dong L."/>
            <person name="Ji J."/>
            <person name="Chen P."/>
            <person name="Wu S."/>
            <person name="Liu J."/>
            <person name="Xiao Y."/>
            <person name="Bu D."/>
            <person name="Tan J."/>
            <person name="Yang L."/>
            <person name="Ye C."/>
            <person name="Zhang J."/>
            <person name="Xu J."/>
            <person name="Zhou Y."/>
            <person name="Yu Y."/>
            <person name="Zhang B."/>
            <person name="Zhuang S."/>
            <person name="Wei H."/>
            <person name="Liu B."/>
            <person name="Lei M."/>
            <person name="Yu H."/>
            <person name="Li Y."/>
            <person name="Xu H."/>
            <person name="Wei S."/>
            <person name="He X."/>
            <person name="Fang L."/>
            <person name="Zhang Z."/>
            <person name="Zhang Y."/>
            <person name="Huang X."/>
            <person name="Su Z."/>
            <person name="Tong W."/>
            <person name="Li J."/>
            <person name="Tong Z."/>
            <person name="Li S."/>
            <person name="Ye J."/>
            <person name="Wang L."/>
            <person name="Fang L."/>
            <person name="Lei T."/>
            <person name="Chen C."/>
            <person name="Chen H."/>
            <person name="Xu Z."/>
            <person name="Li H."/>
            <person name="Huang H."/>
            <person name="Zhang F."/>
            <person name="Xu H."/>
            <person name="Li N."/>
            <person name="Zhao C."/>
            <person name="Li S."/>
            <person name="Dong L."/>
            <person name="Huang Y."/>
            <person name="Li L."/>
            <person name="Xi Y."/>
            <person name="Qi Q."/>
            <person name="Li W."/>
            <person name="Zhang B."/>
            <person name="Hu W."/>
            <person name="Zhang Y."/>
            <person name="Tian X."/>
            <person name="Jiao Y."/>
            <person name="Liang X."/>
            <person name="Jin J."/>
            <person name="Gao L."/>
            <person name="Zheng W."/>
            <person name="Hao B."/>
            <person name="Liu S."/>
            <person name="Wang W."/>
            <person name="Yuan L."/>
            <person name="Cao M."/>
            <person name="McDermott J."/>
            <person name="Samudrala R."/>
            <person name="Wang J."/>
            <person name="Wong G.K."/>
            <person name="Yang H."/>
        </authorList>
    </citation>
    <scope>NUCLEOTIDE SEQUENCE [LARGE SCALE GENOMIC DNA]</scope>
</reference>
<evidence type="ECO:0000256" key="3">
    <source>
        <dbReference type="ARBA" id="ARBA00022970"/>
    </source>
</evidence>
<evidence type="ECO:0000313" key="8">
    <source>
        <dbReference type="EMBL" id="EEE61511.1"/>
    </source>
</evidence>
<accession>B9FC06</accession>
<organism evidence="8">
    <name type="scientific">Oryza sativa subsp. japonica</name>
    <name type="common">Rice</name>
    <dbReference type="NCBI Taxonomy" id="39947"/>
    <lineage>
        <taxon>Eukaryota</taxon>
        <taxon>Viridiplantae</taxon>
        <taxon>Streptophyta</taxon>
        <taxon>Embryophyta</taxon>
        <taxon>Tracheophyta</taxon>
        <taxon>Spermatophyta</taxon>
        <taxon>Magnoliopsida</taxon>
        <taxon>Liliopsida</taxon>
        <taxon>Poales</taxon>
        <taxon>Poaceae</taxon>
        <taxon>BOP clade</taxon>
        <taxon>Oryzoideae</taxon>
        <taxon>Oryzeae</taxon>
        <taxon>Oryzinae</taxon>
        <taxon>Oryza</taxon>
        <taxon>Oryza sativa</taxon>
    </lineage>
</organism>